<protein>
    <submittedName>
        <fullName evidence="2">XRE family transcriptional regulator</fullName>
    </submittedName>
</protein>
<dbReference type="PROSITE" id="PS50943">
    <property type="entry name" value="HTH_CROC1"/>
    <property type="match status" value="1"/>
</dbReference>
<dbReference type="Proteomes" id="UP000284841">
    <property type="component" value="Unassembled WGS sequence"/>
</dbReference>
<dbReference type="Pfam" id="PF13443">
    <property type="entry name" value="HTH_26"/>
    <property type="match status" value="1"/>
</dbReference>
<dbReference type="SUPFAM" id="SSF47413">
    <property type="entry name" value="lambda repressor-like DNA-binding domains"/>
    <property type="match status" value="1"/>
</dbReference>
<keyword evidence="3" id="KW-1185">Reference proteome</keyword>
<sequence>MKLCDLIQEKNLSIYRLSKNSGIPYATLNDIVNDKARLEKCKAETVYRLAKELDLSMEDLLAPYISKRCDFELFKSNVCHSLKDLGDIDFIVETLEKDEIREYYNRQWYREAFYLLAMLDYISRINNVPACEEYEDIRCKKLQSIIYPKSILALSAVSKDESVKELAKKESIPEFMRFNIVENEVRNVL</sequence>
<reference evidence="2 3" key="1">
    <citation type="submission" date="2018-08" db="EMBL/GenBank/DDBJ databases">
        <title>A genome reference for cultivated species of the human gut microbiota.</title>
        <authorList>
            <person name="Zou Y."/>
            <person name="Xue W."/>
            <person name="Luo G."/>
        </authorList>
    </citation>
    <scope>NUCLEOTIDE SEQUENCE [LARGE SCALE GENOMIC DNA]</scope>
    <source>
        <strain evidence="2 3">AM07-24</strain>
    </source>
</reference>
<dbReference type="CDD" id="cd00093">
    <property type="entry name" value="HTH_XRE"/>
    <property type="match status" value="1"/>
</dbReference>
<dbReference type="Gene3D" id="1.10.260.40">
    <property type="entry name" value="lambda repressor-like DNA-binding domains"/>
    <property type="match status" value="1"/>
</dbReference>
<accession>A0A415E1T3</accession>
<dbReference type="InterPro" id="IPR001387">
    <property type="entry name" value="Cro/C1-type_HTH"/>
</dbReference>
<feature type="domain" description="HTH cro/C1-type" evidence="1">
    <location>
        <begin position="8"/>
        <end position="60"/>
    </location>
</feature>
<gene>
    <name evidence="2" type="ORF">DW099_10925</name>
</gene>
<proteinExistence type="predicted"/>
<name>A0A415E1T3_9FIRM</name>
<dbReference type="EMBL" id="QRMS01000003">
    <property type="protein sequence ID" value="RHJ87587.1"/>
    <property type="molecule type" value="Genomic_DNA"/>
</dbReference>
<evidence type="ECO:0000259" key="1">
    <source>
        <dbReference type="PROSITE" id="PS50943"/>
    </source>
</evidence>
<dbReference type="SMART" id="SM00530">
    <property type="entry name" value="HTH_XRE"/>
    <property type="match status" value="1"/>
</dbReference>
<evidence type="ECO:0000313" key="2">
    <source>
        <dbReference type="EMBL" id="RHJ87587.1"/>
    </source>
</evidence>
<dbReference type="GO" id="GO:0003677">
    <property type="term" value="F:DNA binding"/>
    <property type="evidence" value="ECO:0007669"/>
    <property type="project" value="InterPro"/>
</dbReference>
<dbReference type="InterPro" id="IPR010982">
    <property type="entry name" value="Lambda_DNA-bd_dom_sf"/>
</dbReference>
<dbReference type="AlphaFoldDB" id="A0A415E1T3"/>
<comment type="caution">
    <text evidence="2">The sequence shown here is derived from an EMBL/GenBank/DDBJ whole genome shotgun (WGS) entry which is preliminary data.</text>
</comment>
<dbReference type="OrthoDB" id="9779688at2"/>
<organism evidence="2 3">
    <name type="scientific">Emergencia timonensis</name>
    <dbReference type="NCBI Taxonomy" id="1776384"/>
    <lineage>
        <taxon>Bacteria</taxon>
        <taxon>Bacillati</taxon>
        <taxon>Bacillota</taxon>
        <taxon>Clostridia</taxon>
        <taxon>Peptostreptococcales</taxon>
        <taxon>Anaerovoracaceae</taxon>
        <taxon>Emergencia</taxon>
    </lineage>
</organism>
<dbReference type="STRING" id="1776384.GCA_900086585_00672"/>
<evidence type="ECO:0000313" key="3">
    <source>
        <dbReference type="Proteomes" id="UP000284841"/>
    </source>
</evidence>